<dbReference type="RefSeq" id="XP_043139295.1">
    <property type="nucleotide sequence ID" value="XM_043281858.1"/>
</dbReference>
<name>A0A7R7VV51_ASPCH</name>
<gene>
    <name evidence="3" type="ORF">ACHE_60659S</name>
</gene>
<proteinExistence type="predicted"/>
<keyword evidence="4" id="KW-1185">Reference proteome</keyword>
<feature type="transmembrane region" description="Helical" evidence="1">
    <location>
        <begin position="110"/>
        <end position="129"/>
    </location>
</feature>
<evidence type="ECO:0000313" key="4">
    <source>
        <dbReference type="Proteomes" id="UP000637239"/>
    </source>
</evidence>
<feature type="signal peptide" evidence="2">
    <location>
        <begin position="1"/>
        <end position="32"/>
    </location>
</feature>
<dbReference type="PANTHER" id="PTHR37535:SF3">
    <property type="entry name" value="FLUG DOMAIN-CONTAINING PROTEIN"/>
    <property type="match status" value="1"/>
</dbReference>
<feature type="chain" id="PRO_5030539253" evidence="2">
    <location>
        <begin position="33"/>
        <end position="155"/>
    </location>
</feature>
<evidence type="ECO:0000256" key="2">
    <source>
        <dbReference type="SAM" id="SignalP"/>
    </source>
</evidence>
<evidence type="ECO:0000256" key="1">
    <source>
        <dbReference type="SAM" id="Phobius"/>
    </source>
</evidence>
<evidence type="ECO:0000313" key="3">
    <source>
        <dbReference type="EMBL" id="BCR90773.1"/>
    </source>
</evidence>
<dbReference type="GeneID" id="66985131"/>
<reference evidence="3" key="2">
    <citation type="submission" date="2021-02" db="EMBL/GenBank/DDBJ databases">
        <title>Aspergillus chevalieri M1 genome sequence.</title>
        <authorList>
            <person name="Kadooka C."/>
            <person name="Mori K."/>
            <person name="Futagami T."/>
        </authorList>
    </citation>
    <scope>NUCLEOTIDE SEQUENCE</scope>
    <source>
        <strain evidence="3">M1</strain>
    </source>
</reference>
<dbReference type="Proteomes" id="UP000637239">
    <property type="component" value="Chromosome 6"/>
</dbReference>
<sequence>MLFFLQSFSEKRSTSHLIMNLSLALLLQILSASKTSSAGTSTRLRAVGGSFENATTSKIVQEDRSEIYSWIKKALTVNKVIEDVKKQKFNFTRDDFQNTTSSLWTRDSPIFIHGLLKIFILFALQVYLFTGARIGAFVPEHKYRNQRGLRYRVPQ</sequence>
<dbReference type="EMBL" id="AP024421">
    <property type="protein sequence ID" value="BCR90773.1"/>
    <property type="molecule type" value="Genomic_DNA"/>
</dbReference>
<reference evidence="3" key="1">
    <citation type="submission" date="2021-01" db="EMBL/GenBank/DDBJ databases">
        <authorList>
            <consortium name="Aspergillus chevalieri M1 genome sequencing consortium"/>
            <person name="Kazuki M."/>
            <person name="Futagami T."/>
        </authorList>
    </citation>
    <scope>NUCLEOTIDE SEQUENCE</scope>
    <source>
        <strain evidence="3">M1</strain>
    </source>
</reference>
<keyword evidence="1" id="KW-0812">Transmembrane</keyword>
<accession>A0A7R7VV51</accession>
<dbReference type="PANTHER" id="PTHR37535">
    <property type="entry name" value="FLUG DOMAIN PROTEIN"/>
    <property type="match status" value="1"/>
</dbReference>
<dbReference type="KEGG" id="ache:ACHE_60659S"/>
<keyword evidence="1" id="KW-1133">Transmembrane helix</keyword>
<keyword evidence="2" id="KW-0732">Signal</keyword>
<protein>
    <submittedName>
        <fullName evidence="3">Uncharacterized protein</fullName>
    </submittedName>
</protein>
<dbReference type="AlphaFoldDB" id="A0A7R7VV51"/>
<keyword evidence="1" id="KW-0472">Membrane</keyword>
<organism evidence="3 4">
    <name type="scientific">Aspergillus chevalieri</name>
    <name type="common">Eurotium chevalieri</name>
    <dbReference type="NCBI Taxonomy" id="182096"/>
    <lineage>
        <taxon>Eukaryota</taxon>
        <taxon>Fungi</taxon>
        <taxon>Dikarya</taxon>
        <taxon>Ascomycota</taxon>
        <taxon>Pezizomycotina</taxon>
        <taxon>Eurotiomycetes</taxon>
        <taxon>Eurotiomycetidae</taxon>
        <taxon>Eurotiales</taxon>
        <taxon>Aspergillaceae</taxon>
        <taxon>Aspergillus</taxon>
        <taxon>Aspergillus subgen. Aspergillus</taxon>
    </lineage>
</organism>